<gene>
    <name evidence="2" type="ORF">LX12_003124</name>
</gene>
<sequence>MNSNFKLVCTHLIRKILNRLQCAAWLLVVFAFPFCLIQALIEKRRTSVGEGKAVVCLTTFPRRLPSAVRALKSICLQLDPPDSIVIVLARSQFDRVPLQFERVSRKSHVDVRVVFTESDLRSYKKVFLYGTIGDKNLITVDDDVIYRPDLLTKLREVSRHSPHSVVGTRGYQIERDSTGRVKEYSTWKRAIPMVASADVFLTGVGAILYPPGSLGPSPLDLERACVECPDADDVWLKYRSLQAGQVSVATGETMFEIQPGTQGGALWHRNLTAGANDEHIELFLGRSRPRPNHPLITGRKDE</sequence>
<reference evidence="2 3" key="1">
    <citation type="submission" date="2022-06" db="EMBL/GenBank/DDBJ databases">
        <title>Genomic Encyclopedia of Archaeal and Bacterial Type Strains, Phase II (KMG-II): from individual species to whole genera.</title>
        <authorList>
            <person name="Goeker M."/>
        </authorList>
    </citation>
    <scope>NUCLEOTIDE SEQUENCE [LARGE SCALE GENOMIC DNA]</scope>
    <source>
        <strain evidence="2 3">DSM 45037</strain>
    </source>
</reference>
<keyword evidence="3" id="KW-1185">Reference proteome</keyword>
<keyword evidence="1" id="KW-0472">Membrane</keyword>
<dbReference type="InterPro" id="IPR029044">
    <property type="entry name" value="Nucleotide-diphossugar_trans"/>
</dbReference>
<dbReference type="Proteomes" id="UP001205740">
    <property type="component" value="Unassembled WGS sequence"/>
</dbReference>
<dbReference type="Gene3D" id="3.90.550.10">
    <property type="entry name" value="Spore Coat Polysaccharide Biosynthesis Protein SpsA, Chain A"/>
    <property type="match status" value="1"/>
</dbReference>
<organism evidence="2 3">
    <name type="scientific">Williamsia serinedens</name>
    <dbReference type="NCBI Taxonomy" id="391736"/>
    <lineage>
        <taxon>Bacteria</taxon>
        <taxon>Bacillati</taxon>
        <taxon>Actinomycetota</taxon>
        <taxon>Actinomycetes</taxon>
        <taxon>Mycobacteriales</taxon>
        <taxon>Nocardiaceae</taxon>
        <taxon>Williamsia</taxon>
    </lineage>
</organism>
<name>A0ABT1H3W0_9NOCA</name>
<dbReference type="EMBL" id="JAMTCG010000005">
    <property type="protein sequence ID" value="MCP2161925.1"/>
    <property type="molecule type" value="Genomic_DNA"/>
</dbReference>
<evidence type="ECO:0008006" key="4">
    <source>
        <dbReference type="Google" id="ProtNLM"/>
    </source>
</evidence>
<feature type="transmembrane region" description="Helical" evidence="1">
    <location>
        <begin position="20"/>
        <end position="41"/>
    </location>
</feature>
<accession>A0ABT1H3W0</accession>
<evidence type="ECO:0000256" key="1">
    <source>
        <dbReference type="SAM" id="Phobius"/>
    </source>
</evidence>
<proteinExistence type="predicted"/>
<evidence type="ECO:0000313" key="3">
    <source>
        <dbReference type="Proteomes" id="UP001205740"/>
    </source>
</evidence>
<keyword evidence="1" id="KW-0812">Transmembrane</keyword>
<evidence type="ECO:0000313" key="2">
    <source>
        <dbReference type="EMBL" id="MCP2161925.1"/>
    </source>
</evidence>
<protein>
    <recommendedName>
        <fullName evidence="4">Glycosyl transferase family 2</fullName>
    </recommendedName>
</protein>
<comment type="caution">
    <text evidence="2">The sequence shown here is derived from an EMBL/GenBank/DDBJ whole genome shotgun (WGS) entry which is preliminary data.</text>
</comment>
<keyword evidence="1" id="KW-1133">Transmembrane helix</keyword>
<dbReference type="SUPFAM" id="SSF53448">
    <property type="entry name" value="Nucleotide-diphospho-sugar transferases"/>
    <property type="match status" value="1"/>
</dbReference>